<evidence type="ECO:0000256" key="3">
    <source>
        <dbReference type="ARBA" id="ARBA00022833"/>
    </source>
</evidence>
<evidence type="ECO:0000256" key="2">
    <source>
        <dbReference type="ARBA" id="ARBA00022771"/>
    </source>
</evidence>
<evidence type="ECO:0000313" key="6">
    <source>
        <dbReference type="EMBL" id="KAK3246420.1"/>
    </source>
</evidence>
<sequence length="442" mass="50200">MQAQELTNFDDEELSESGIQCPVCLSFLCQPITLSCKHSFCRLCLLKSTRLSPDGRTCPMCRAAIEIRALPEQPVDAELDARVKQRVPCAIHAEREVTNAAEVEAYLKQQLHNLPVFAMYPGTKVGQHVQLHFFEPRYRVLIRRAWEGAKLFLYASETPREGRQAVVVQVVDAQFQMDGRCNIVGRAIEEVKMEQVWVEEGTCGLVYARCSHSGSSNADSPGRGVSAHSTSFRSSAEDFPSNPLPLFCLANEVGVGERSALTFFERRYLTLAQRILDADRAAEPLFLWGPSRHAGATATVVRVENWEMQEPGEVRVRLRGIYRATITSSEEDSESKCLKLLGGHFQVDACCDTMGMNRQVKTFWTNCLKKQWKGRIAWCSPTLSDPDVSIDTILRRYDSEKEEFLNTQHHRTEYFRLVIDLIWRIAEGRYQNVLARTPLYKK</sequence>
<dbReference type="SUPFAM" id="SSF88697">
    <property type="entry name" value="PUA domain-like"/>
    <property type="match status" value="2"/>
</dbReference>
<dbReference type="EMBL" id="LGRX02029827">
    <property type="protein sequence ID" value="KAK3246420.1"/>
    <property type="molecule type" value="Genomic_DNA"/>
</dbReference>
<evidence type="ECO:0000313" key="7">
    <source>
        <dbReference type="Proteomes" id="UP001190700"/>
    </source>
</evidence>
<dbReference type="SUPFAM" id="SSF57850">
    <property type="entry name" value="RING/U-box"/>
    <property type="match status" value="1"/>
</dbReference>
<comment type="caution">
    <text evidence="6">The sequence shown here is derived from an EMBL/GenBank/DDBJ whole genome shotgun (WGS) entry which is preliminary data.</text>
</comment>
<keyword evidence="3" id="KW-0862">Zinc</keyword>
<dbReference type="Gene3D" id="2.30.130.40">
    <property type="entry name" value="LON domain-like"/>
    <property type="match status" value="2"/>
</dbReference>
<organism evidence="6 7">
    <name type="scientific">Cymbomonas tetramitiformis</name>
    <dbReference type="NCBI Taxonomy" id="36881"/>
    <lineage>
        <taxon>Eukaryota</taxon>
        <taxon>Viridiplantae</taxon>
        <taxon>Chlorophyta</taxon>
        <taxon>Pyramimonadophyceae</taxon>
        <taxon>Pyramimonadales</taxon>
        <taxon>Pyramimonadaceae</taxon>
        <taxon>Cymbomonas</taxon>
    </lineage>
</organism>
<dbReference type="GO" id="GO:0008270">
    <property type="term" value="F:zinc ion binding"/>
    <property type="evidence" value="ECO:0007669"/>
    <property type="project" value="UniProtKB-KW"/>
</dbReference>
<dbReference type="SMART" id="SM00184">
    <property type="entry name" value="RING"/>
    <property type="match status" value="1"/>
</dbReference>
<dbReference type="PROSITE" id="PS00518">
    <property type="entry name" value="ZF_RING_1"/>
    <property type="match status" value="1"/>
</dbReference>
<accession>A0AAE0C2X0</accession>
<keyword evidence="7" id="KW-1185">Reference proteome</keyword>
<gene>
    <name evidence="6" type="ORF">CYMTET_44043</name>
</gene>
<dbReference type="InterPro" id="IPR017907">
    <property type="entry name" value="Znf_RING_CS"/>
</dbReference>
<dbReference type="GO" id="GO:0061630">
    <property type="term" value="F:ubiquitin protein ligase activity"/>
    <property type="evidence" value="ECO:0007669"/>
    <property type="project" value="TreeGrafter"/>
</dbReference>
<dbReference type="InterPro" id="IPR001841">
    <property type="entry name" value="Znf_RING"/>
</dbReference>
<dbReference type="Pfam" id="PF15227">
    <property type="entry name" value="zf-C3HC4_4"/>
    <property type="match status" value="1"/>
</dbReference>
<evidence type="ECO:0000256" key="4">
    <source>
        <dbReference type="PROSITE-ProRule" id="PRU00175"/>
    </source>
</evidence>
<name>A0AAE0C2X0_9CHLO</name>
<dbReference type="InterPro" id="IPR015947">
    <property type="entry name" value="PUA-like_sf"/>
</dbReference>
<keyword evidence="2 4" id="KW-0863">Zinc-finger</keyword>
<dbReference type="PANTHER" id="PTHR23327:SF42">
    <property type="entry name" value="LON PEPTIDASE N-TERMINAL DOMAIN AND RING FINGER PROTEIN C14F5.10C"/>
    <property type="match status" value="1"/>
</dbReference>
<reference evidence="6 7" key="1">
    <citation type="journal article" date="2015" name="Genome Biol. Evol.">
        <title>Comparative Genomics of a Bacterivorous Green Alga Reveals Evolutionary Causalities and Consequences of Phago-Mixotrophic Mode of Nutrition.</title>
        <authorList>
            <person name="Burns J.A."/>
            <person name="Paasch A."/>
            <person name="Narechania A."/>
            <person name="Kim E."/>
        </authorList>
    </citation>
    <scope>NUCLEOTIDE SEQUENCE [LARGE SCALE GENOMIC DNA]</scope>
    <source>
        <strain evidence="6 7">PLY_AMNH</strain>
    </source>
</reference>
<evidence type="ECO:0000259" key="5">
    <source>
        <dbReference type="PROSITE" id="PS50089"/>
    </source>
</evidence>
<proteinExistence type="predicted"/>
<feature type="domain" description="RING-type" evidence="5">
    <location>
        <begin position="21"/>
        <end position="62"/>
    </location>
</feature>
<dbReference type="AlphaFoldDB" id="A0AAE0C2X0"/>
<dbReference type="PROSITE" id="PS50089">
    <property type="entry name" value="ZF_RING_2"/>
    <property type="match status" value="1"/>
</dbReference>
<dbReference type="Proteomes" id="UP001190700">
    <property type="component" value="Unassembled WGS sequence"/>
</dbReference>
<dbReference type="InterPro" id="IPR013083">
    <property type="entry name" value="Znf_RING/FYVE/PHD"/>
</dbReference>
<dbReference type="InterPro" id="IPR046336">
    <property type="entry name" value="Lon_prtase_N_sf"/>
</dbReference>
<protein>
    <recommendedName>
        <fullName evidence="5">RING-type domain-containing protein</fullName>
    </recommendedName>
</protein>
<evidence type="ECO:0000256" key="1">
    <source>
        <dbReference type="ARBA" id="ARBA00022723"/>
    </source>
</evidence>
<keyword evidence="1" id="KW-0479">Metal-binding</keyword>
<dbReference type="PANTHER" id="PTHR23327">
    <property type="entry name" value="RING FINGER PROTEIN 127"/>
    <property type="match status" value="1"/>
</dbReference>
<dbReference type="Gene3D" id="3.30.40.10">
    <property type="entry name" value="Zinc/RING finger domain, C3HC4 (zinc finger)"/>
    <property type="match status" value="1"/>
</dbReference>